<keyword evidence="1" id="KW-0812">Transmembrane</keyword>
<dbReference type="RefSeq" id="WP_209462925.1">
    <property type="nucleotide sequence ID" value="NZ_CP110224.1"/>
</dbReference>
<proteinExistence type="predicted"/>
<evidence type="ECO:0000256" key="1">
    <source>
        <dbReference type="SAM" id="Phobius"/>
    </source>
</evidence>
<keyword evidence="1" id="KW-1133">Transmembrane helix</keyword>
<dbReference type="Proteomes" id="UP001519345">
    <property type="component" value="Unassembled WGS sequence"/>
</dbReference>
<keyword evidence="3" id="KW-1185">Reference proteome</keyword>
<evidence type="ECO:0008006" key="4">
    <source>
        <dbReference type="Google" id="ProtNLM"/>
    </source>
</evidence>
<organism evidence="2 3">
    <name type="scientific">Virgibacillus natechei</name>
    <dbReference type="NCBI Taxonomy" id="1216297"/>
    <lineage>
        <taxon>Bacteria</taxon>
        <taxon>Bacillati</taxon>
        <taxon>Bacillota</taxon>
        <taxon>Bacilli</taxon>
        <taxon>Bacillales</taxon>
        <taxon>Bacillaceae</taxon>
        <taxon>Virgibacillus</taxon>
    </lineage>
</organism>
<evidence type="ECO:0000313" key="2">
    <source>
        <dbReference type="EMBL" id="MBP1969745.1"/>
    </source>
</evidence>
<sequence length="134" mass="15587">MKKRLPFMNNNAGFFLPYVLFVTTIVFIFITATISMYTTNIKVTETHLEQVKIETLFQMAYSKFSEEYKDSELNYGKKNYTFPYGSVEITAEPLDENILHLYFEVTTDKGYVYSITHTSHVDLNNDHSEEHAAT</sequence>
<feature type="transmembrane region" description="Helical" evidence="1">
    <location>
        <begin position="12"/>
        <end position="37"/>
    </location>
</feature>
<evidence type="ECO:0000313" key="3">
    <source>
        <dbReference type="Proteomes" id="UP001519345"/>
    </source>
</evidence>
<dbReference type="EMBL" id="JAGGKX010000007">
    <property type="protein sequence ID" value="MBP1969745.1"/>
    <property type="molecule type" value="Genomic_DNA"/>
</dbReference>
<gene>
    <name evidence="2" type="ORF">J2Z83_001852</name>
</gene>
<keyword evidence="1" id="KW-0472">Membrane</keyword>
<comment type="caution">
    <text evidence="2">The sequence shown here is derived from an EMBL/GenBank/DDBJ whole genome shotgun (WGS) entry which is preliminary data.</text>
</comment>
<protein>
    <recommendedName>
        <fullName evidence="4">ComG operon protein 7</fullName>
    </recommendedName>
</protein>
<name>A0ABS4IFN1_9BACI</name>
<accession>A0ABS4IFN1</accession>
<reference evidence="2 3" key="1">
    <citation type="submission" date="2021-03" db="EMBL/GenBank/DDBJ databases">
        <title>Genomic Encyclopedia of Type Strains, Phase IV (KMG-IV): sequencing the most valuable type-strain genomes for metagenomic binning, comparative biology and taxonomic classification.</title>
        <authorList>
            <person name="Goeker M."/>
        </authorList>
    </citation>
    <scope>NUCLEOTIDE SEQUENCE [LARGE SCALE GENOMIC DNA]</scope>
    <source>
        <strain evidence="2 3">DSM 25609</strain>
    </source>
</reference>